<dbReference type="AlphaFoldDB" id="A0A6I4TFG3"/>
<name>A0A6I4TFG3_9SPHN</name>
<dbReference type="Proteomes" id="UP000439522">
    <property type="component" value="Unassembled WGS sequence"/>
</dbReference>
<reference evidence="1 2" key="1">
    <citation type="submission" date="2019-12" db="EMBL/GenBank/DDBJ databases">
        <title>Genomic-based taxomic classification of the family Erythrobacteraceae.</title>
        <authorList>
            <person name="Xu L."/>
        </authorList>
    </citation>
    <scope>NUCLEOTIDE SEQUENCE [LARGE SCALE GENOMIC DNA]</scope>
    <source>
        <strain evidence="1 2">100921-2</strain>
    </source>
</reference>
<evidence type="ECO:0000313" key="1">
    <source>
        <dbReference type="EMBL" id="MXO75346.1"/>
    </source>
</evidence>
<dbReference type="OrthoDB" id="5905861at2"/>
<dbReference type="EMBL" id="WTZA01000001">
    <property type="protein sequence ID" value="MXO75346.1"/>
    <property type="molecule type" value="Genomic_DNA"/>
</dbReference>
<evidence type="ECO:0000313" key="2">
    <source>
        <dbReference type="Proteomes" id="UP000439522"/>
    </source>
</evidence>
<proteinExistence type="predicted"/>
<dbReference type="RefSeq" id="WP_160610996.1">
    <property type="nucleotide sequence ID" value="NZ_WTZA01000001.1"/>
</dbReference>
<protein>
    <submittedName>
        <fullName evidence="1">Uncharacterized protein</fullName>
    </submittedName>
</protein>
<comment type="caution">
    <text evidence="1">The sequence shown here is derived from an EMBL/GenBank/DDBJ whole genome shotgun (WGS) entry which is preliminary data.</text>
</comment>
<organism evidence="1 2">
    <name type="scientific">Tsuneonella aeria</name>
    <dbReference type="NCBI Taxonomy" id="1837929"/>
    <lineage>
        <taxon>Bacteria</taxon>
        <taxon>Pseudomonadati</taxon>
        <taxon>Pseudomonadota</taxon>
        <taxon>Alphaproteobacteria</taxon>
        <taxon>Sphingomonadales</taxon>
        <taxon>Erythrobacteraceae</taxon>
        <taxon>Tsuneonella</taxon>
    </lineage>
</organism>
<sequence>MTTNLPEDVYAKLDRAAGHLAELARVEQDLLAAARPRVELDQRGEQPCYRFRRDAPPGQVIGAAIGDVVHNLRCALDYSACRLATRHCAAADLTKVQFPFGSEDECLRSRDLRAFSGISTDGRDRLERARTAGGRALHLLRALSNQDKHRLIVTHFFQTEEAGFTVDLAGAEGTVTAPALDMWKVNVPLEDGDVLAVGHHARFTPNFAFMLSFSIDGFHGTYRLSVLSAIQAKVHEALSELAPAMGSIPK</sequence>
<gene>
    <name evidence="1" type="ORF">GRI40_08985</name>
</gene>
<keyword evidence="2" id="KW-1185">Reference proteome</keyword>
<accession>A0A6I4TFG3</accession>